<dbReference type="PANTHER" id="PTHR43591:SF10">
    <property type="entry name" value="ABC TRANSMEMBRANE TYPE-1 DOMAIN-CONTAINING PROTEIN-RELATED"/>
    <property type="match status" value="1"/>
</dbReference>
<dbReference type="InterPro" id="IPR029063">
    <property type="entry name" value="SAM-dependent_MTases_sf"/>
</dbReference>
<proteinExistence type="inferred from homology"/>
<feature type="compositionally biased region" description="Polar residues" evidence="2">
    <location>
        <begin position="417"/>
        <end position="426"/>
    </location>
</feature>
<protein>
    <recommendedName>
        <fullName evidence="5">Methyltransferase</fullName>
    </recommendedName>
</protein>
<reference evidence="3" key="1">
    <citation type="submission" date="2021-03" db="EMBL/GenBank/DDBJ databases">
        <title>Revisited historic fungal species revealed as producer of novel bioactive compounds through whole genome sequencing and comparative genomics.</title>
        <authorList>
            <person name="Vignolle G.A."/>
            <person name="Hochenegger N."/>
            <person name="Mach R.L."/>
            <person name="Mach-Aigner A.R."/>
            <person name="Javad Rahimi M."/>
            <person name="Salim K.A."/>
            <person name="Chan C.M."/>
            <person name="Lim L.B.L."/>
            <person name="Cai F."/>
            <person name="Druzhinina I.S."/>
            <person name="U'Ren J.M."/>
            <person name="Derntl C."/>
        </authorList>
    </citation>
    <scope>NUCLEOTIDE SEQUENCE</scope>
    <source>
        <strain evidence="3">TUCIM 5799</strain>
    </source>
</reference>
<evidence type="ECO:0000313" key="4">
    <source>
        <dbReference type="Proteomes" id="UP000829685"/>
    </source>
</evidence>
<feature type="region of interest" description="Disordered" evidence="2">
    <location>
        <begin position="1"/>
        <end position="23"/>
    </location>
</feature>
<dbReference type="SUPFAM" id="SSF53335">
    <property type="entry name" value="S-adenosyl-L-methionine-dependent methyltransferases"/>
    <property type="match status" value="1"/>
</dbReference>
<evidence type="ECO:0000256" key="1">
    <source>
        <dbReference type="ARBA" id="ARBA00038158"/>
    </source>
</evidence>
<accession>A0A9P9WSL0</accession>
<dbReference type="AlphaFoldDB" id="A0A9P9WSL0"/>
<comment type="similarity">
    <text evidence="1">Belongs to the methyltransferase superfamily. LaeA methyltransferase family.</text>
</comment>
<dbReference type="GO" id="GO:0008168">
    <property type="term" value="F:methyltransferase activity"/>
    <property type="evidence" value="ECO:0007669"/>
    <property type="project" value="TreeGrafter"/>
</dbReference>
<feature type="region of interest" description="Disordered" evidence="2">
    <location>
        <begin position="90"/>
        <end position="119"/>
    </location>
</feature>
<evidence type="ECO:0008006" key="5">
    <source>
        <dbReference type="Google" id="ProtNLM"/>
    </source>
</evidence>
<feature type="region of interest" description="Disordered" evidence="2">
    <location>
        <begin position="406"/>
        <end position="426"/>
    </location>
</feature>
<evidence type="ECO:0000256" key="2">
    <source>
        <dbReference type="SAM" id="MobiDB-lite"/>
    </source>
</evidence>
<evidence type="ECO:0000313" key="3">
    <source>
        <dbReference type="EMBL" id="KAI1877636.1"/>
    </source>
</evidence>
<dbReference type="PANTHER" id="PTHR43591">
    <property type="entry name" value="METHYLTRANSFERASE"/>
    <property type="match status" value="1"/>
</dbReference>
<organism evidence="3 4">
    <name type="scientific">Neoarthrinium moseri</name>
    <dbReference type="NCBI Taxonomy" id="1658444"/>
    <lineage>
        <taxon>Eukaryota</taxon>
        <taxon>Fungi</taxon>
        <taxon>Dikarya</taxon>
        <taxon>Ascomycota</taxon>
        <taxon>Pezizomycotina</taxon>
        <taxon>Sordariomycetes</taxon>
        <taxon>Xylariomycetidae</taxon>
        <taxon>Amphisphaeriales</taxon>
        <taxon>Apiosporaceae</taxon>
        <taxon>Neoarthrinium</taxon>
    </lineage>
</organism>
<dbReference type="Pfam" id="PF13489">
    <property type="entry name" value="Methyltransf_23"/>
    <property type="match status" value="1"/>
</dbReference>
<dbReference type="Gene3D" id="3.40.50.150">
    <property type="entry name" value="Vaccinia Virus protein VP39"/>
    <property type="match status" value="1"/>
</dbReference>
<name>A0A9P9WSL0_9PEZI</name>
<comment type="caution">
    <text evidence="3">The sequence shown here is derived from an EMBL/GenBank/DDBJ whole genome shotgun (WGS) entry which is preliminary data.</text>
</comment>
<sequence>MGTLKKPKRGGQSHTEAINGQVMALSSPKLSAAQGSKASFSDHLLRPRPASCASLLSDQSLVTTPCFQEDCLPATDMKKGNASAFQENLWPTVDSDESDEPMSCPKSRRGSRGEDPKHRFRSRVRKFGRFGRSVNKKYFMPSDQRELDRNDTQHIIHLDLLDGRLHLAPLTNPRKVLDVGTGTGIWAKEYSARNPFTDVLGIDINPIPHSNTTGNCFFEQYDARSKWRFPYKFDFIHARSLGEFKNEDKRKLFENIYENLEPGGWVEFREWIVHVQSPDNSLWGTSIELWNKLLDKGARSRPPITKYSVPLNEWPPGKRCKRVGALMNSNAREAIESLSPSIFMDVLGWSAEELSQLLDTVYKDLGDTNIHCFISLMIVYCQKPHEDITGDAPPGTALSHSLSTFRTHAGTPRGSMQGRQSSTLVQ</sequence>
<dbReference type="CDD" id="cd02440">
    <property type="entry name" value="AdoMet_MTases"/>
    <property type="match status" value="1"/>
</dbReference>
<gene>
    <name evidence="3" type="ORF">JX265_003644</name>
</gene>
<dbReference type="EMBL" id="JAFIMR010000006">
    <property type="protein sequence ID" value="KAI1877636.1"/>
    <property type="molecule type" value="Genomic_DNA"/>
</dbReference>
<dbReference type="Proteomes" id="UP000829685">
    <property type="component" value="Unassembled WGS sequence"/>
</dbReference>
<keyword evidence="4" id="KW-1185">Reference proteome</keyword>
<feature type="compositionally biased region" description="Basic residues" evidence="2">
    <location>
        <begin position="1"/>
        <end position="11"/>
    </location>
</feature>